<organism evidence="1">
    <name type="scientific">Rhizophora mucronata</name>
    <name type="common">Asiatic mangrove</name>
    <dbReference type="NCBI Taxonomy" id="61149"/>
    <lineage>
        <taxon>Eukaryota</taxon>
        <taxon>Viridiplantae</taxon>
        <taxon>Streptophyta</taxon>
        <taxon>Embryophyta</taxon>
        <taxon>Tracheophyta</taxon>
        <taxon>Spermatophyta</taxon>
        <taxon>Magnoliopsida</taxon>
        <taxon>eudicotyledons</taxon>
        <taxon>Gunneridae</taxon>
        <taxon>Pentapetalae</taxon>
        <taxon>rosids</taxon>
        <taxon>fabids</taxon>
        <taxon>Malpighiales</taxon>
        <taxon>Rhizophoraceae</taxon>
        <taxon>Rhizophora</taxon>
    </lineage>
</organism>
<protein>
    <submittedName>
        <fullName evidence="1">Putative signal peptidase complex subunit 2</fullName>
    </submittedName>
</protein>
<dbReference type="EMBL" id="GGEC01003194">
    <property type="protein sequence ID" value="MBW83677.1"/>
    <property type="molecule type" value="Transcribed_RNA"/>
</dbReference>
<evidence type="ECO:0000313" key="1">
    <source>
        <dbReference type="EMBL" id="MBW83677.1"/>
    </source>
</evidence>
<accession>A0A2P2IR54</accession>
<proteinExistence type="predicted"/>
<sequence>MVMIIVPINNLKLLSLTSSTNPRPVTTSVTNSSSMCLIEW</sequence>
<dbReference type="AlphaFoldDB" id="A0A2P2IR54"/>
<reference evidence="1" key="1">
    <citation type="submission" date="2018-02" db="EMBL/GenBank/DDBJ databases">
        <title>Rhizophora mucronata_Transcriptome.</title>
        <authorList>
            <person name="Meera S.P."/>
            <person name="Sreeshan A."/>
            <person name="Augustine A."/>
        </authorList>
    </citation>
    <scope>NUCLEOTIDE SEQUENCE</scope>
    <source>
        <tissue evidence="1">Leaf</tissue>
    </source>
</reference>
<name>A0A2P2IR54_RHIMU</name>